<name>A0ABW3D4T5_9BACL</name>
<dbReference type="InterPro" id="IPR038080">
    <property type="entry name" value="KapB_sf"/>
</dbReference>
<comment type="caution">
    <text evidence="1">The sequence shown here is derived from an EMBL/GenBank/DDBJ whole genome shotgun (WGS) entry which is preliminary data.</text>
</comment>
<dbReference type="Proteomes" id="UP001597120">
    <property type="component" value="Unassembled WGS sequence"/>
</dbReference>
<dbReference type="Gene3D" id="2.30.30.430">
    <property type="entry name" value="Kinase associated protein B domain"/>
    <property type="match status" value="1"/>
</dbReference>
<accession>A0ABW3D4T5</accession>
<dbReference type="Pfam" id="PF08810">
    <property type="entry name" value="KapB"/>
    <property type="match status" value="1"/>
</dbReference>
<gene>
    <name evidence="1" type="primary">kapB</name>
    <name evidence="1" type="ORF">ACFQ03_04615</name>
</gene>
<protein>
    <submittedName>
        <fullName evidence="1">Sporulation phosphorelay system protein KapB</fullName>
    </submittedName>
</protein>
<dbReference type="SUPFAM" id="SSF141251">
    <property type="entry name" value="Kinase-associated protein B-like"/>
    <property type="match status" value="1"/>
</dbReference>
<dbReference type="SMART" id="SM01298">
    <property type="entry name" value="KapB"/>
    <property type="match status" value="1"/>
</dbReference>
<proteinExistence type="predicted"/>
<sequence>MAEVYPIGEIVQADYKTGRYIGKIIDWNPQGTKAAVQVLAVLKHPMQGNLHHPMSPDVSYFHQRRALADQEIALMPIDTIQPYSGTVPDYESSLKDALRADMAALDKTIRFSQKCLAELEALQKEYFPDES</sequence>
<dbReference type="RefSeq" id="WP_379286376.1">
    <property type="nucleotide sequence ID" value="NZ_JBHTIU010000012.1"/>
</dbReference>
<keyword evidence="2" id="KW-1185">Reference proteome</keyword>
<evidence type="ECO:0000313" key="1">
    <source>
        <dbReference type="EMBL" id="MFD0868420.1"/>
    </source>
</evidence>
<evidence type="ECO:0000313" key="2">
    <source>
        <dbReference type="Proteomes" id="UP001597120"/>
    </source>
</evidence>
<dbReference type="EMBL" id="JBHTIU010000012">
    <property type="protein sequence ID" value="MFD0868420.1"/>
    <property type="molecule type" value="Genomic_DNA"/>
</dbReference>
<dbReference type="InterPro" id="IPR014916">
    <property type="entry name" value="KapB"/>
</dbReference>
<organism evidence="1 2">
    <name type="scientific">Paenibacillus residui</name>
    <dbReference type="NCBI Taxonomy" id="629724"/>
    <lineage>
        <taxon>Bacteria</taxon>
        <taxon>Bacillati</taxon>
        <taxon>Bacillota</taxon>
        <taxon>Bacilli</taxon>
        <taxon>Bacillales</taxon>
        <taxon>Paenibacillaceae</taxon>
        <taxon>Paenibacillus</taxon>
    </lineage>
</organism>
<reference evidence="2" key="1">
    <citation type="journal article" date="2019" name="Int. J. Syst. Evol. Microbiol.">
        <title>The Global Catalogue of Microorganisms (GCM) 10K type strain sequencing project: providing services to taxonomists for standard genome sequencing and annotation.</title>
        <authorList>
            <consortium name="The Broad Institute Genomics Platform"/>
            <consortium name="The Broad Institute Genome Sequencing Center for Infectious Disease"/>
            <person name="Wu L."/>
            <person name="Ma J."/>
        </authorList>
    </citation>
    <scope>NUCLEOTIDE SEQUENCE [LARGE SCALE GENOMIC DNA]</scope>
    <source>
        <strain evidence="2">CCUG 57263</strain>
    </source>
</reference>